<evidence type="ECO:0000256" key="1">
    <source>
        <dbReference type="ARBA" id="ARBA00004533"/>
    </source>
</evidence>
<keyword evidence="6 7" id="KW-0012">Acyltransferase</keyword>
<dbReference type="GO" id="GO:0005886">
    <property type="term" value="C:plasma membrane"/>
    <property type="evidence" value="ECO:0007669"/>
    <property type="project" value="UniProtKB-SubCell"/>
</dbReference>
<keyword evidence="8" id="KW-1185">Reference proteome</keyword>
<dbReference type="PANTHER" id="PTHR30606:SF10">
    <property type="entry name" value="PHOSPHATIDYLINOSITOL MANNOSIDE ACYLTRANSFERASE"/>
    <property type="match status" value="1"/>
</dbReference>
<evidence type="ECO:0000256" key="2">
    <source>
        <dbReference type="ARBA" id="ARBA00022475"/>
    </source>
</evidence>
<comment type="subcellular location">
    <subcellularLocation>
        <location evidence="1">Cell inner membrane</location>
    </subcellularLocation>
</comment>
<dbReference type="InterPro" id="IPR004960">
    <property type="entry name" value="LipA_acyltrans"/>
</dbReference>
<evidence type="ECO:0000256" key="3">
    <source>
        <dbReference type="ARBA" id="ARBA00022519"/>
    </source>
</evidence>
<organism evidence="7 8">
    <name type="scientific">Corynebacterium hindlerae</name>
    <dbReference type="NCBI Taxonomy" id="699041"/>
    <lineage>
        <taxon>Bacteria</taxon>
        <taxon>Bacillati</taxon>
        <taxon>Actinomycetota</taxon>
        <taxon>Actinomycetes</taxon>
        <taxon>Mycobacteriales</taxon>
        <taxon>Corynebacteriaceae</taxon>
        <taxon>Corynebacterium</taxon>
    </lineage>
</organism>
<evidence type="ECO:0000256" key="4">
    <source>
        <dbReference type="ARBA" id="ARBA00022679"/>
    </source>
</evidence>
<keyword evidence="5" id="KW-0472">Membrane</keyword>
<dbReference type="CDD" id="cd07984">
    <property type="entry name" value="LPLAT_LABLAT-like"/>
    <property type="match status" value="1"/>
</dbReference>
<accession>A0A7G5FFP3</accession>
<evidence type="ECO:0000313" key="7">
    <source>
        <dbReference type="EMBL" id="QMV85434.1"/>
    </source>
</evidence>
<dbReference type="PANTHER" id="PTHR30606">
    <property type="entry name" value="LIPID A BIOSYNTHESIS LAUROYL ACYLTRANSFERASE"/>
    <property type="match status" value="1"/>
</dbReference>
<keyword evidence="2" id="KW-1003">Cell membrane</keyword>
<name>A0A7G5FFP3_9CORY</name>
<dbReference type="AlphaFoldDB" id="A0A7G5FFP3"/>
<dbReference type="EMBL" id="CP059833">
    <property type="protein sequence ID" value="QMV85434.1"/>
    <property type="molecule type" value="Genomic_DNA"/>
</dbReference>
<sequence>MIRTEPSSSRLRRGRKVQLIQALRSRDVAAVGYIAAWKIVGLLPPRWVRRLAEFAASRVTPPKQLRTNLRRVTGADPSPALLDASLRSYARYWAEAFCLPRMASRAALRAQLDASVIGVSYLDSSLAKGKGVVLTLPHSGNWDMAGVWLVHHAGSFTTVAERLRPEVLFDAFVEYRNKLGFEVLAHRGGPAPFEHLATVLRGGGVVCLMGERDLKGKGVPVTFFGEPTTFPAGPAELARVTGAALHTVDCHFTDGGWEMEISEPLVVDDLVATTQRIADRFARTIAEHPADWHMLQPVWPADRWRD</sequence>
<evidence type="ECO:0000313" key="8">
    <source>
        <dbReference type="Proteomes" id="UP000515570"/>
    </source>
</evidence>
<dbReference type="Pfam" id="PF03279">
    <property type="entry name" value="Lip_A_acyltrans"/>
    <property type="match status" value="1"/>
</dbReference>
<dbReference type="RefSeq" id="WP_182386256.1">
    <property type="nucleotide sequence ID" value="NZ_CP059833.1"/>
</dbReference>
<evidence type="ECO:0000256" key="6">
    <source>
        <dbReference type="ARBA" id="ARBA00023315"/>
    </source>
</evidence>
<protein>
    <submittedName>
        <fullName evidence="7">Phosphatidylinositol mannoside acyltransferase</fullName>
    </submittedName>
</protein>
<evidence type="ECO:0000256" key="5">
    <source>
        <dbReference type="ARBA" id="ARBA00023136"/>
    </source>
</evidence>
<dbReference type="GO" id="GO:0009247">
    <property type="term" value="P:glycolipid biosynthetic process"/>
    <property type="evidence" value="ECO:0007669"/>
    <property type="project" value="UniProtKB-ARBA"/>
</dbReference>
<keyword evidence="3" id="KW-0997">Cell inner membrane</keyword>
<dbReference type="GO" id="GO:0016746">
    <property type="term" value="F:acyltransferase activity"/>
    <property type="evidence" value="ECO:0007669"/>
    <property type="project" value="UniProtKB-KW"/>
</dbReference>
<dbReference type="Proteomes" id="UP000515570">
    <property type="component" value="Chromosome"/>
</dbReference>
<reference evidence="7 8" key="1">
    <citation type="submission" date="2020-07" db="EMBL/GenBank/DDBJ databases">
        <title>non toxigenic Corynebacterium sp. nov from a clinical source.</title>
        <authorList>
            <person name="Bernier A.-M."/>
            <person name="Bernard K."/>
        </authorList>
    </citation>
    <scope>NUCLEOTIDE SEQUENCE [LARGE SCALE GENOMIC DNA]</scope>
    <source>
        <strain evidence="8">NML 93-0612</strain>
    </source>
</reference>
<gene>
    <name evidence="7" type="ORF">HW450_01330</name>
</gene>
<keyword evidence="4 7" id="KW-0808">Transferase</keyword>
<dbReference type="NCBIfam" id="NF005919">
    <property type="entry name" value="PRK07920.1"/>
    <property type="match status" value="1"/>
</dbReference>
<proteinExistence type="predicted"/>